<evidence type="ECO:0000313" key="1">
    <source>
        <dbReference type="EMBL" id="KUG14829.1"/>
    </source>
</evidence>
<dbReference type="AlphaFoldDB" id="A0A0W8F201"/>
<comment type="caution">
    <text evidence="1">The sequence shown here is derived from an EMBL/GenBank/DDBJ whole genome shotgun (WGS) entry which is preliminary data.</text>
</comment>
<dbReference type="EMBL" id="LNQE01001615">
    <property type="protein sequence ID" value="KUG14829.1"/>
    <property type="molecule type" value="Genomic_DNA"/>
</dbReference>
<sequence>MRSGGTGPDGPAQYQGVLLTTGVAGEVPIRYAMIGLVHRECSRSPGSQGRDCPFAFFTLEHQAPAR</sequence>
<protein>
    <submittedName>
        <fullName evidence="1">Uncharacterized protein</fullName>
    </submittedName>
</protein>
<organism evidence="1">
    <name type="scientific">hydrocarbon metagenome</name>
    <dbReference type="NCBI Taxonomy" id="938273"/>
    <lineage>
        <taxon>unclassified sequences</taxon>
        <taxon>metagenomes</taxon>
        <taxon>ecological metagenomes</taxon>
    </lineage>
</organism>
<gene>
    <name evidence="1" type="ORF">ASZ90_015523</name>
</gene>
<proteinExistence type="predicted"/>
<name>A0A0W8F201_9ZZZZ</name>
<accession>A0A0W8F201</accession>
<reference evidence="1" key="1">
    <citation type="journal article" date="2015" name="Proc. Natl. Acad. Sci. U.S.A.">
        <title>Networks of energetic and metabolic interactions define dynamics in microbial communities.</title>
        <authorList>
            <person name="Embree M."/>
            <person name="Liu J.K."/>
            <person name="Al-Bassam M.M."/>
            <person name="Zengler K."/>
        </authorList>
    </citation>
    <scope>NUCLEOTIDE SEQUENCE</scope>
</reference>